<organism evidence="3">
    <name type="scientific">Timema douglasi</name>
    <name type="common">Walking stick</name>
    <dbReference type="NCBI Taxonomy" id="61478"/>
    <lineage>
        <taxon>Eukaryota</taxon>
        <taxon>Metazoa</taxon>
        <taxon>Ecdysozoa</taxon>
        <taxon>Arthropoda</taxon>
        <taxon>Hexapoda</taxon>
        <taxon>Insecta</taxon>
        <taxon>Pterygota</taxon>
        <taxon>Neoptera</taxon>
        <taxon>Polyneoptera</taxon>
        <taxon>Phasmatodea</taxon>
        <taxon>Timematodea</taxon>
        <taxon>Timematoidea</taxon>
        <taxon>Timematidae</taxon>
        <taxon>Timema</taxon>
    </lineage>
</organism>
<dbReference type="PANTHER" id="PTHR31711:SF1">
    <property type="entry name" value="ARGININE AND GLUTAMATE-RICH PROTEIN 1"/>
    <property type="match status" value="1"/>
</dbReference>
<dbReference type="InterPro" id="IPR033371">
    <property type="entry name" value="ARGLU1"/>
</dbReference>
<dbReference type="GO" id="GO:0005739">
    <property type="term" value="C:mitochondrion"/>
    <property type="evidence" value="ECO:0007669"/>
    <property type="project" value="TreeGrafter"/>
</dbReference>
<protein>
    <submittedName>
        <fullName evidence="3">Uncharacterized protein</fullName>
    </submittedName>
</protein>
<feature type="region of interest" description="Disordered" evidence="2">
    <location>
        <begin position="201"/>
        <end position="245"/>
    </location>
</feature>
<dbReference type="EMBL" id="OA564464">
    <property type="protein sequence ID" value="CAD7194382.1"/>
    <property type="molecule type" value="Genomic_DNA"/>
</dbReference>
<dbReference type="PANTHER" id="PTHR31711">
    <property type="entry name" value="ARGININE AND GLUTAMATE-RICH PROTEIN 1"/>
    <property type="match status" value="1"/>
</dbReference>
<gene>
    <name evidence="3" type="ORF">TDIB3V08_LOCUS809</name>
</gene>
<accession>A0A7R8VA44</accession>
<evidence type="ECO:0000313" key="3">
    <source>
        <dbReference type="EMBL" id="CAD7194382.1"/>
    </source>
</evidence>
<feature type="coiled-coil region" evidence="1">
    <location>
        <begin position="57"/>
        <end position="115"/>
    </location>
</feature>
<name>A0A7R8VA44_TIMDO</name>
<keyword evidence="1" id="KW-0175">Coiled coil</keyword>
<reference evidence="3" key="1">
    <citation type="submission" date="2020-11" db="EMBL/GenBank/DDBJ databases">
        <authorList>
            <person name="Tran Van P."/>
        </authorList>
    </citation>
    <scope>NUCLEOTIDE SEQUENCE</scope>
</reference>
<proteinExistence type="predicted"/>
<dbReference type="GO" id="GO:0005654">
    <property type="term" value="C:nucleoplasm"/>
    <property type="evidence" value="ECO:0007669"/>
    <property type="project" value="TreeGrafter"/>
</dbReference>
<sequence length="245" mass="29113">MAGEHYGLCLGQIEQEFPRGEVEGKRTKGTGKLAQENADAFIFYCRRQRELEQKMVEEETAKRIEELVKKRVEEELEKRKEEIEAEVLRRVEEAKKIMEHQMMEEMERRQQLQLEEEKKREGAANMAPTCRHRVQQGHKITWNLTTPDIGTDTDIIGLRIDKEEERKKREELEAIMAENNRKIEEAQKKLAEERLAMVEEQRKMEEERQRLKKEQEKRVKEEQKKILGKNNSRPKLSFSLKPAVS</sequence>
<evidence type="ECO:0000256" key="2">
    <source>
        <dbReference type="SAM" id="MobiDB-lite"/>
    </source>
</evidence>
<dbReference type="AlphaFoldDB" id="A0A7R8VA44"/>
<feature type="compositionally biased region" description="Basic and acidic residues" evidence="2">
    <location>
        <begin position="201"/>
        <end position="225"/>
    </location>
</feature>
<evidence type="ECO:0000256" key="1">
    <source>
        <dbReference type="SAM" id="Coils"/>
    </source>
</evidence>
<dbReference type="Pfam" id="PF15346">
    <property type="entry name" value="ARGLU"/>
    <property type="match status" value="1"/>
</dbReference>
<dbReference type="GO" id="GO:0045296">
    <property type="term" value="F:cadherin binding"/>
    <property type="evidence" value="ECO:0007669"/>
    <property type="project" value="TreeGrafter"/>
</dbReference>